<gene>
    <name evidence="5" type="ORF">BOH74_09355</name>
</gene>
<dbReference type="CDD" id="cd13703">
    <property type="entry name" value="PBP2_HisJ_LAO"/>
    <property type="match status" value="1"/>
</dbReference>
<reference evidence="5 6" key="1">
    <citation type="submission" date="2016-11" db="EMBL/GenBank/DDBJ databases">
        <title>Draft genome of Pseudomonas versuta A4R1.12.</title>
        <authorList>
            <person name="See-Too W.-S."/>
        </authorList>
    </citation>
    <scope>NUCLEOTIDE SEQUENCE [LARGE SCALE GENOMIC DNA]</scope>
    <source>
        <strain evidence="5 6">A4R1.12</strain>
    </source>
</reference>
<evidence type="ECO:0000256" key="1">
    <source>
        <dbReference type="ARBA" id="ARBA00010333"/>
    </source>
</evidence>
<organism evidence="5 6">
    <name type="scientific">Pseudomonas versuta</name>
    <dbReference type="NCBI Taxonomy" id="1788301"/>
    <lineage>
        <taxon>Bacteria</taxon>
        <taxon>Pseudomonadati</taxon>
        <taxon>Pseudomonadota</taxon>
        <taxon>Gammaproteobacteria</taxon>
        <taxon>Pseudomonadales</taxon>
        <taxon>Pseudomonadaceae</taxon>
        <taxon>Pseudomonas</taxon>
    </lineage>
</organism>
<comment type="similarity">
    <text evidence="1">Belongs to the bacterial solute-binding protein 3 family.</text>
</comment>
<dbReference type="PANTHER" id="PTHR35936:SF17">
    <property type="entry name" value="ARGININE-BINDING EXTRACELLULAR PROTEIN ARTP"/>
    <property type="match status" value="1"/>
</dbReference>
<feature type="signal peptide" evidence="3">
    <location>
        <begin position="1"/>
        <end position="21"/>
    </location>
</feature>
<dbReference type="Pfam" id="PF00497">
    <property type="entry name" value="SBP_bac_3"/>
    <property type="match status" value="1"/>
</dbReference>
<dbReference type="EMBL" id="MPJD01000017">
    <property type="protein sequence ID" value="OKA25277.1"/>
    <property type="molecule type" value="Genomic_DNA"/>
</dbReference>
<dbReference type="SUPFAM" id="SSF53850">
    <property type="entry name" value="Periplasmic binding protein-like II"/>
    <property type="match status" value="1"/>
</dbReference>
<evidence type="ECO:0000313" key="5">
    <source>
        <dbReference type="EMBL" id="OKA25277.1"/>
    </source>
</evidence>
<comment type="caution">
    <text evidence="5">The sequence shown here is derived from an EMBL/GenBank/DDBJ whole genome shotgun (WGS) entry which is preliminary data.</text>
</comment>
<feature type="chain" id="PRO_5032374274" evidence="3">
    <location>
        <begin position="22"/>
        <end position="259"/>
    </location>
</feature>
<protein>
    <submittedName>
        <fullName evidence="5">ABC transporter substrate-binding protein</fullName>
    </submittedName>
</protein>
<dbReference type="PANTHER" id="PTHR35936">
    <property type="entry name" value="MEMBRANE-BOUND LYTIC MUREIN TRANSGLYCOSYLASE F"/>
    <property type="match status" value="1"/>
</dbReference>
<feature type="domain" description="Solute-binding protein family 3/N-terminal" evidence="4">
    <location>
        <begin position="25"/>
        <end position="254"/>
    </location>
</feature>
<name>A0A853ZZT9_9PSED</name>
<evidence type="ECO:0000313" key="6">
    <source>
        <dbReference type="Proteomes" id="UP000185990"/>
    </source>
</evidence>
<dbReference type="RefSeq" id="WP_073509492.1">
    <property type="nucleotide sequence ID" value="NZ_CP078563.1"/>
</dbReference>
<evidence type="ECO:0000256" key="2">
    <source>
        <dbReference type="ARBA" id="ARBA00022729"/>
    </source>
</evidence>
<dbReference type="InterPro" id="IPR001638">
    <property type="entry name" value="Solute-binding_3/MltF_N"/>
</dbReference>
<dbReference type="Proteomes" id="UP000185990">
    <property type="component" value="Unassembled WGS sequence"/>
</dbReference>
<sequence>MNKTVLLGALALCAFSFVARADDAPLRIGIEAAYPPFSMKTPEGEISGFDYDIGNALCEEMKIKCTWVVQEFDGMIPSLKVRKVDAVLSSMSITEDRLKSVDFSKKYYHTPGKFAMKAGNVINDPLVDLKGKRVGVQRSSTYDRFATQKLETAGVVVVRYSTQSEAFLDLVSGRLDATLADIIYTDESFIKTPLGQGYALVGPDINDPAFFGRGAGIAVRKGDKANADRLSAAIDAIRANGKYEQVMTKYFTYDIYGQR</sequence>
<proteinExistence type="inferred from homology"/>
<evidence type="ECO:0000256" key="3">
    <source>
        <dbReference type="SAM" id="SignalP"/>
    </source>
</evidence>
<evidence type="ECO:0000259" key="4">
    <source>
        <dbReference type="SMART" id="SM00062"/>
    </source>
</evidence>
<keyword evidence="2 3" id="KW-0732">Signal</keyword>
<dbReference type="SMART" id="SM00062">
    <property type="entry name" value="PBPb"/>
    <property type="match status" value="1"/>
</dbReference>
<dbReference type="Gene3D" id="3.40.190.10">
    <property type="entry name" value="Periplasmic binding protein-like II"/>
    <property type="match status" value="2"/>
</dbReference>
<dbReference type="AlphaFoldDB" id="A0A853ZZT9"/>
<accession>A0A853ZZT9</accession>